<feature type="signal peptide" evidence="1">
    <location>
        <begin position="1"/>
        <end position="24"/>
    </location>
</feature>
<keyword evidence="1" id="KW-0732">Signal</keyword>
<feature type="chain" id="PRO_5045785073" evidence="1">
    <location>
        <begin position="25"/>
        <end position="49"/>
    </location>
</feature>
<reference evidence="3" key="1">
    <citation type="journal article" date="2019" name="Int. J. Syst. Evol. Microbiol.">
        <title>The Global Catalogue of Microorganisms (GCM) 10K type strain sequencing project: providing services to taxonomists for standard genome sequencing and annotation.</title>
        <authorList>
            <consortium name="The Broad Institute Genomics Platform"/>
            <consortium name="The Broad Institute Genome Sequencing Center for Infectious Disease"/>
            <person name="Wu L."/>
            <person name="Ma J."/>
        </authorList>
    </citation>
    <scope>NUCLEOTIDE SEQUENCE [LARGE SCALE GENOMIC DNA]</scope>
    <source>
        <strain evidence="3">JCM 17656</strain>
    </source>
</reference>
<evidence type="ECO:0000313" key="3">
    <source>
        <dbReference type="Proteomes" id="UP001500707"/>
    </source>
</evidence>
<evidence type="ECO:0000256" key="1">
    <source>
        <dbReference type="SAM" id="SignalP"/>
    </source>
</evidence>
<organism evidence="2 3">
    <name type="scientific">Streptomyces osmaniensis</name>
    <dbReference type="NCBI Taxonomy" id="593134"/>
    <lineage>
        <taxon>Bacteria</taxon>
        <taxon>Bacillati</taxon>
        <taxon>Actinomycetota</taxon>
        <taxon>Actinomycetes</taxon>
        <taxon>Kitasatosporales</taxon>
        <taxon>Streptomycetaceae</taxon>
        <taxon>Streptomyces</taxon>
    </lineage>
</organism>
<name>A0ABP6Z1U9_9ACTN</name>
<sequence length="49" mass="4931">MLVKTAVMATAALALTCNGTLAYAHGETPAPSSAHLCSIQSEGDNNNIA</sequence>
<comment type="caution">
    <text evidence="2">The sequence shown here is derived from an EMBL/GenBank/DDBJ whole genome shotgun (WGS) entry which is preliminary data.</text>
</comment>
<dbReference type="EMBL" id="BAABCE010000039">
    <property type="protein sequence ID" value="GAA3595840.1"/>
    <property type="molecule type" value="Genomic_DNA"/>
</dbReference>
<evidence type="ECO:0000313" key="2">
    <source>
        <dbReference type="EMBL" id="GAA3595840.1"/>
    </source>
</evidence>
<accession>A0ABP6Z1U9</accession>
<dbReference type="Proteomes" id="UP001500707">
    <property type="component" value="Unassembled WGS sequence"/>
</dbReference>
<proteinExistence type="predicted"/>
<gene>
    <name evidence="2" type="ORF">GCM10022295_91190</name>
</gene>
<protein>
    <submittedName>
        <fullName evidence="2">Uncharacterized protein</fullName>
    </submittedName>
</protein>
<keyword evidence="3" id="KW-1185">Reference proteome</keyword>